<dbReference type="Pfam" id="PF07734">
    <property type="entry name" value="FBA_1"/>
    <property type="match status" value="1"/>
</dbReference>
<dbReference type="InterPro" id="IPR006527">
    <property type="entry name" value="F-box-assoc_dom_typ1"/>
</dbReference>
<dbReference type="SUPFAM" id="SSF81383">
    <property type="entry name" value="F-box domain"/>
    <property type="match status" value="1"/>
</dbReference>
<dbReference type="InterPro" id="IPR036047">
    <property type="entry name" value="F-box-like_dom_sf"/>
</dbReference>
<organism evidence="2 3">
    <name type="scientific">Prunus persica</name>
    <name type="common">Peach</name>
    <name type="synonym">Amygdalus persica</name>
    <dbReference type="NCBI Taxonomy" id="3760"/>
    <lineage>
        <taxon>Eukaryota</taxon>
        <taxon>Viridiplantae</taxon>
        <taxon>Streptophyta</taxon>
        <taxon>Embryophyta</taxon>
        <taxon>Tracheophyta</taxon>
        <taxon>Spermatophyta</taxon>
        <taxon>Magnoliopsida</taxon>
        <taxon>eudicotyledons</taxon>
        <taxon>Gunneridae</taxon>
        <taxon>Pentapetalae</taxon>
        <taxon>rosids</taxon>
        <taxon>fabids</taxon>
        <taxon>Rosales</taxon>
        <taxon>Rosaceae</taxon>
        <taxon>Amygdaloideae</taxon>
        <taxon>Amygdaleae</taxon>
        <taxon>Prunus</taxon>
    </lineage>
</organism>
<dbReference type="Gene3D" id="1.20.1280.50">
    <property type="match status" value="1"/>
</dbReference>
<gene>
    <name evidence="2" type="ORF">PRUPE_6G214700</name>
</gene>
<name>A0A251NTQ3_PRUPE</name>
<evidence type="ECO:0000313" key="3">
    <source>
        <dbReference type="Proteomes" id="UP000006882"/>
    </source>
</evidence>
<dbReference type="PANTHER" id="PTHR31672">
    <property type="entry name" value="BNACNNG10540D PROTEIN"/>
    <property type="match status" value="1"/>
</dbReference>
<dbReference type="Proteomes" id="UP000006882">
    <property type="component" value="Chromosome G6"/>
</dbReference>
<dbReference type="Pfam" id="PF00646">
    <property type="entry name" value="F-box"/>
    <property type="match status" value="1"/>
</dbReference>
<dbReference type="InterPro" id="IPR001810">
    <property type="entry name" value="F-box_dom"/>
</dbReference>
<dbReference type="CDD" id="cd22157">
    <property type="entry name" value="F-box_AtFBW1-like"/>
    <property type="match status" value="1"/>
</dbReference>
<dbReference type="Gramene" id="ONI02683">
    <property type="protein sequence ID" value="ONI02683"/>
    <property type="gene ID" value="PRUPE_6G214700"/>
</dbReference>
<evidence type="ECO:0000313" key="2">
    <source>
        <dbReference type="EMBL" id="ONI02683.1"/>
    </source>
</evidence>
<keyword evidence="3" id="KW-1185">Reference proteome</keyword>
<dbReference type="PROSITE" id="PS50181">
    <property type="entry name" value="FBOX"/>
    <property type="match status" value="1"/>
</dbReference>
<protein>
    <recommendedName>
        <fullName evidence="1">F-box domain-containing protein</fullName>
    </recommendedName>
</protein>
<dbReference type="AlphaFoldDB" id="A0A251NTQ3"/>
<accession>A0A251NTQ3</accession>
<dbReference type="EMBL" id="CM007656">
    <property type="protein sequence ID" value="ONI02683.1"/>
    <property type="molecule type" value="Genomic_DNA"/>
</dbReference>
<dbReference type="OrthoDB" id="1138369at2759"/>
<dbReference type="STRING" id="3760.A0A251NTQ3"/>
<reference evidence="2 3" key="1">
    <citation type="journal article" date="2013" name="Nat. Genet.">
        <title>The high-quality draft genome of peach (Prunus persica) identifies unique patterns of genetic diversity, domestication and genome evolution.</title>
        <authorList>
            <consortium name="International Peach Genome Initiative"/>
            <person name="Verde I."/>
            <person name="Abbott A.G."/>
            <person name="Scalabrin S."/>
            <person name="Jung S."/>
            <person name="Shu S."/>
            <person name="Marroni F."/>
            <person name="Zhebentyayeva T."/>
            <person name="Dettori M.T."/>
            <person name="Grimwood J."/>
            <person name="Cattonaro F."/>
            <person name="Zuccolo A."/>
            <person name="Rossini L."/>
            <person name="Jenkins J."/>
            <person name="Vendramin E."/>
            <person name="Meisel L.A."/>
            <person name="Decroocq V."/>
            <person name="Sosinski B."/>
            <person name="Prochnik S."/>
            <person name="Mitros T."/>
            <person name="Policriti A."/>
            <person name="Cipriani G."/>
            <person name="Dondini L."/>
            <person name="Ficklin S."/>
            <person name="Goodstein D.M."/>
            <person name="Xuan P."/>
            <person name="Del Fabbro C."/>
            <person name="Aramini V."/>
            <person name="Copetti D."/>
            <person name="Gonzalez S."/>
            <person name="Horner D.S."/>
            <person name="Falchi R."/>
            <person name="Lucas S."/>
            <person name="Mica E."/>
            <person name="Maldonado J."/>
            <person name="Lazzari B."/>
            <person name="Bielenberg D."/>
            <person name="Pirona R."/>
            <person name="Miculan M."/>
            <person name="Barakat A."/>
            <person name="Testolin R."/>
            <person name="Stella A."/>
            <person name="Tartarini S."/>
            <person name="Tonutti P."/>
            <person name="Arus P."/>
            <person name="Orellana A."/>
            <person name="Wells C."/>
            <person name="Main D."/>
            <person name="Vizzotto G."/>
            <person name="Silva H."/>
            <person name="Salamini F."/>
            <person name="Schmutz J."/>
            <person name="Morgante M."/>
            <person name="Rokhsar D.S."/>
        </authorList>
    </citation>
    <scope>NUCLEOTIDE SEQUENCE [LARGE SCALE GENOMIC DNA]</scope>
    <source>
        <strain evidence="3">cv. Nemared</strain>
    </source>
</reference>
<dbReference type="eggNOG" id="ENOG502QUVH">
    <property type="taxonomic scope" value="Eukaryota"/>
</dbReference>
<feature type="domain" description="F-box" evidence="1">
    <location>
        <begin position="11"/>
        <end position="61"/>
    </location>
</feature>
<dbReference type="InterPro" id="IPR017451">
    <property type="entry name" value="F-box-assoc_interact_dom"/>
</dbReference>
<dbReference type="SMART" id="SM00256">
    <property type="entry name" value="FBOX"/>
    <property type="match status" value="1"/>
</dbReference>
<dbReference type="NCBIfam" id="TIGR01640">
    <property type="entry name" value="F_box_assoc_1"/>
    <property type="match status" value="1"/>
</dbReference>
<evidence type="ECO:0000259" key="1">
    <source>
        <dbReference type="PROSITE" id="PS50181"/>
    </source>
</evidence>
<sequence>MPMAKKKKLEKESNNHLPQDIIVHILSRLPVKSLIRFSCVSKRWRSIVTDPEFAKSQFKVASERQTLRPRLLVSTASHLQSLNLDETASFDDNSAVRELSCPFNKSGSHLVLLGSCNGLVCVALDFHESYYIWNPSTGFFLKLPNPGFASKSVGNVYNYGFGYVAATDDYKVVAAARLIDPTDRDPVKVFSLRANSWERIAAPKLSNWSNGVLSNEALHWQHCLFEPFRQAILAFDLAKDEFREVALPILKEDNVKFGQVGVLLEGCLCVTTHRKTDPRCLMSNRNPELHHIEVWVMREYNVRESWTKLFKLKVSGHPEQMWPSSPIFFRESGAVVMQSRNMEAELTWFDEKEDKFCNPIKGKAKVCDRIEKEDEFEKDVVCSELYRLEGSPLVDNVIEYVESLLPFFSNINVADERTPPVEIPIQHLITVQQITVENISSMVPMKLTHTNFTQWKWLFLPVLKKYSVQGLVDGTEICPPAFLLDKNGKISNHVNPAFEKWMDRDQSVMVWLKSRISEDLLSYTIGASSSRALWMALEKLVVDASHSHFS</sequence>
<dbReference type="PANTHER" id="PTHR31672:SF13">
    <property type="entry name" value="F-BOX PROTEIN CPR30-LIKE"/>
    <property type="match status" value="1"/>
</dbReference>
<dbReference type="InterPro" id="IPR050796">
    <property type="entry name" value="SCF_F-box_component"/>
</dbReference>
<proteinExistence type="predicted"/>